<dbReference type="PANTHER" id="PTHR11624:SF96">
    <property type="entry name" value="PYRUVATE DEHYDROGENASE E1 COMPONENT SUBUNIT BETA, MITOCHONDRIAL"/>
    <property type="match status" value="1"/>
</dbReference>
<sequence>MGVEFDHVKVNVPVVFRGPNGAAAGVAAQHSQCFGAWYSHCPGLKVISPYSSEDAKGLLKAAIRDPDPVICLENEILYGVAFEMSSEAQSKEFLIPLGKAKVEREGSHVTLVAHSKAVQTCLDAAEELSKSHIDCEVINLRSLRPLDFSTIATSVKKTHNLVTVEQGWPQCGIGAEIAARAHEDECFYHLDHPVVRVTGADVPMPYTKTLELNAIPQAADVIECVRQILNR</sequence>
<keyword evidence="2 5" id="KW-0560">Oxidoreductase</keyword>
<name>A0A7R8XAR2_9CRUS</name>
<evidence type="ECO:0000256" key="3">
    <source>
        <dbReference type="ARBA" id="ARBA00023052"/>
    </source>
</evidence>
<evidence type="ECO:0000256" key="4">
    <source>
        <dbReference type="ARBA" id="ARBA00023317"/>
    </source>
</evidence>
<dbReference type="FunFam" id="3.40.50.920:FF:000001">
    <property type="entry name" value="Pyruvate dehydrogenase E1 beta subunit"/>
    <property type="match status" value="1"/>
</dbReference>
<dbReference type="GO" id="GO:0006086">
    <property type="term" value="P:pyruvate decarboxylation to acetyl-CoA"/>
    <property type="evidence" value="ECO:0007669"/>
    <property type="project" value="InterPro"/>
</dbReference>
<dbReference type="Pfam" id="PF02780">
    <property type="entry name" value="Transketolase_C"/>
    <property type="match status" value="1"/>
</dbReference>
<dbReference type="InterPro" id="IPR029061">
    <property type="entry name" value="THDP-binding"/>
</dbReference>
<dbReference type="Gene3D" id="3.40.50.970">
    <property type="match status" value="1"/>
</dbReference>
<dbReference type="Proteomes" id="UP000677054">
    <property type="component" value="Unassembled WGS sequence"/>
</dbReference>
<dbReference type="PANTHER" id="PTHR11624">
    <property type="entry name" value="DEHYDROGENASE RELATED"/>
    <property type="match status" value="1"/>
</dbReference>
<gene>
    <name evidence="8" type="ORF">DSTB1V02_LOCUS6065</name>
</gene>
<dbReference type="InterPro" id="IPR009014">
    <property type="entry name" value="Transketo_C/PFOR_II"/>
</dbReference>
<dbReference type="OrthoDB" id="10266385at2759"/>
<reference evidence="8" key="1">
    <citation type="submission" date="2020-11" db="EMBL/GenBank/DDBJ databases">
        <authorList>
            <person name="Tran Van P."/>
        </authorList>
    </citation>
    <scope>NUCLEOTIDE SEQUENCE</scope>
</reference>
<comment type="cofactor">
    <cofactor evidence="1 5">
        <name>thiamine diphosphate</name>
        <dbReference type="ChEBI" id="CHEBI:58937"/>
    </cofactor>
</comment>
<keyword evidence="9" id="KW-1185">Reference proteome</keyword>
<dbReference type="EMBL" id="LR900587">
    <property type="protein sequence ID" value="CAD7246208.1"/>
    <property type="molecule type" value="Genomic_DNA"/>
</dbReference>
<keyword evidence="3 5" id="KW-0786">Thiamine pyrophosphate</keyword>
<feature type="domain" description="Transketolase-like pyrimidine-binding" evidence="6">
    <location>
        <begin position="9"/>
        <end position="78"/>
    </location>
</feature>
<comment type="catalytic activity">
    <reaction evidence="5">
        <text>N(6)-[(R)-lipoyl]-L-lysyl-[protein] + pyruvate + H(+) = N(6)-[(R)-S(8)-acetyldihydrolipoyl]-L-lysyl-[protein] + CO2</text>
        <dbReference type="Rhea" id="RHEA:19189"/>
        <dbReference type="Rhea" id="RHEA-COMP:10474"/>
        <dbReference type="Rhea" id="RHEA-COMP:10478"/>
        <dbReference type="ChEBI" id="CHEBI:15361"/>
        <dbReference type="ChEBI" id="CHEBI:15378"/>
        <dbReference type="ChEBI" id="CHEBI:16526"/>
        <dbReference type="ChEBI" id="CHEBI:83099"/>
        <dbReference type="ChEBI" id="CHEBI:83111"/>
        <dbReference type="EC" id="1.2.4.1"/>
    </reaction>
</comment>
<organism evidence="8">
    <name type="scientific">Darwinula stevensoni</name>
    <dbReference type="NCBI Taxonomy" id="69355"/>
    <lineage>
        <taxon>Eukaryota</taxon>
        <taxon>Metazoa</taxon>
        <taxon>Ecdysozoa</taxon>
        <taxon>Arthropoda</taxon>
        <taxon>Crustacea</taxon>
        <taxon>Oligostraca</taxon>
        <taxon>Ostracoda</taxon>
        <taxon>Podocopa</taxon>
        <taxon>Podocopida</taxon>
        <taxon>Darwinulocopina</taxon>
        <taxon>Darwinuloidea</taxon>
        <taxon>Darwinulidae</taxon>
        <taxon>Darwinula</taxon>
    </lineage>
</organism>
<dbReference type="InterPro" id="IPR027110">
    <property type="entry name" value="PDHB_mito-type"/>
</dbReference>
<evidence type="ECO:0000256" key="2">
    <source>
        <dbReference type="ARBA" id="ARBA00023002"/>
    </source>
</evidence>
<dbReference type="GO" id="GO:0004739">
    <property type="term" value="F:pyruvate dehydrogenase (acetyl-transferring) activity"/>
    <property type="evidence" value="ECO:0007669"/>
    <property type="project" value="UniProtKB-UniRule"/>
</dbReference>
<proteinExistence type="predicted"/>
<dbReference type="AlphaFoldDB" id="A0A7R8XAR2"/>
<evidence type="ECO:0000313" key="8">
    <source>
        <dbReference type="EMBL" id="CAD7246208.1"/>
    </source>
</evidence>
<dbReference type="SUPFAM" id="SSF52518">
    <property type="entry name" value="Thiamin diphosphate-binding fold (THDP-binding)"/>
    <property type="match status" value="1"/>
</dbReference>
<feature type="domain" description="Transketolase C-terminal" evidence="7">
    <location>
        <begin position="98"/>
        <end position="221"/>
    </location>
</feature>
<dbReference type="InterPro" id="IPR033248">
    <property type="entry name" value="Transketolase_C"/>
</dbReference>
<evidence type="ECO:0000313" key="9">
    <source>
        <dbReference type="Proteomes" id="UP000677054"/>
    </source>
</evidence>
<evidence type="ECO:0000256" key="1">
    <source>
        <dbReference type="ARBA" id="ARBA00001964"/>
    </source>
</evidence>
<dbReference type="SUPFAM" id="SSF52922">
    <property type="entry name" value="TK C-terminal domain-like"/>
    <property type="match status" value="1"/>
</dbReference>
<dbReference type="EC" id="1.2.4.1" evidence="5"/>
<dbReference type="Gene3D" id="3.40.50.920">
    <property type="match status" value="1"/>
</dbReference>
<dbReference type="EMBL" id="CAJPEV010001070">
    <property type="protein sequence ID" value="CAG0890520.1"/>
    <property type="molecule type" value="Genomic_DNA"/>
</dbReference>
<keyword evidence="4 5" id="KW-0670">Pyruvate</keyword>
<evidence type="ECO:0000259" key="7">
    <source>
        <dbReference type="Pfam" id="PF02780"/>
    </source>
</evidence>
<evidence type="ECO:0000259" key="6">
    <source>
        <dbReference type="Pfam" id="PF02779"/>
    </source>
</evidence>
<dbReference type="InterPro" id="IPR005475">
    <property type="entry name" value="Transketolase-like_Pyr-bd"/>
</dbReference>
<dbReference type="Pfam" id="PF02779">
    <property type="entry name" value="Transket_pyr"/>
    <property type="match status" value="1"/>
</dbReference>
<protein>
    <recommendedName>
        <fullName evidence="5">Pyruvate dehydrogenase E1 component subunit beta</fullName>
        <ecNumber evidence="5">1.2.4.1</ecNumber>
    </recommendedName>
</protein>
<evidence type="ECO:0000256" key="5">
    <source>
        <dbReference type="RuleBase" id="RU364074"/>
    </source>
</evidence>
<accession>A0A7R8XAR2</accession>
<comment type="function">
    <text evidence="5">The pyruvate dehydrogenase complex catalyzes the overall conversion of pyruvate to acetyl-CoA and CO2.</text>
</comment>